<dbReference type="EMBL" id="CADCWG010000034">
    <property type="protein sequence ID" value="CAA9538451.1"/>
    <property type="molecule type" value="Genomic_DNA"/>
</dbReference>
<feature type="region of interest" description="Disordered" evidence="1">
    <location>
        <begin position="41"/>
        <end position="85"/>
    </location>
</feature>
<accession>A0A6J4U2N0</accession>
<protein>
    <submittedName>
        <fullName evidence="2">Uncharacterized protein</fullName>
    </submittedName>
</protein>
<feature type="compositionally biased region" description="Basic and acidic residues" evidence="1">
    <location>
        <begin position="1"/>
        <end position="19"/>
    </location>
</feature>
<gene>
    <name evidence="2" type="ORF">AVDCRST_MAG49-570</name>
</gene>
<dbReference type="AlphaFoldDB" id="A0A6J4U2N0"/>
<reference evidence="2" key="1">
    <citation type="submission" date="2020-02" db="EMBL/GenBank/DDBJ databases">
        <authorList>
            <person name="Meier V. D."/>
        </authorList>
    </citation>
    <scope>NUCLEOTIDE SEQUENCE</scope>
    <source>
        <strain evidence="2">AVDCRST_MAG49</strain>
    </source>
</reference>
<feature type="region of interest" description="Disordered" evidence="1">
    <location>
        <begin position="1"/>
        <end position="24"/>
    </location>
</feature>
<feature type="compositionally biased region" description="Basic and acidic residues" evidence="1">
    <location>
        <begin position="67"/>
        <end position="85"/>
    </location>
</feature>
<sequence>MRDGHDSVRSAAPVDRHDGGGPLPLEVRRALWDRLWLRLLAPPEIGDGPPDADRVAGGRPIGPEVPGPRRGDAAPKGPDEDGGRR</sequence>
<name>A0A6J4U2N0_9BACT</name>
<evidence type="ECO:0000313" key="2">
    <source>
        <dbReference type="EMBL" id="CAA9538451.1"/>
    </source>
</evidence>
<proteinExistence type="predicted"/>
<evidence type="ECO:0000256" key="1">
    <source>
        <dbReference type="SAM" id="MobiDB-lite"/>
    </source>
</evidence>
<organism evidence="2">
    <name type="scientific">uncultured Thermomicrobiales bacterium</name>
    <dbReference type="NCBI Taxonomy" id="1645740"/>
    <lineage>
        <taxon>Bacteria</taxon>
        <taxon>Pseudomonadati</taxon>
        <taxon>Thermomicrobiota</taxon>
        <taxon>Thermomicrobia</taxon>
        <taxon>Thermomicrobiales</taxon>
        <taxon>environmental samples</taxon>
    </lineage>
</organism>